<sequence length="42" mass="4375">MAALSQTTIFRKSPPCTWCCVSGVASSNPPSASSRKSTTATR</sequence>
<dbReference type="Proteomes" id="UP000527355">
    <property type="component" value="Unassembled WGS sequence"/>
</dbReference>
<dbReference type="EMBL" id="JABWUV010000006">
    <property type="protein sequence ID" value="KAF6350511.1"/>
    <property type="molecule type" value="Genomic_DNA"/>
</dbReference>
<comment type="caution">
    <text evidence="2">The sequence shown here is derived from an EMBL/GenBank/DDBJ whole genome shotgun (WGS) entry which is preliminary data.</text>
</comment>
<keyword evidence="2" id="KW-0689">Ribosomal protein</keyword>
<organism evidence="2 3">
    <name type="scientific">Myotis myotis</name>
    <name type="common">Greater mouse-eared bat</name>
    <name type="synonym">Vespertilio myotis</name>
    <dbReference type="NCBI Taxonomy" id="51298"/>
    <lineage>
        <taxon>Eukaryota</taxon>
        <taxon>Metazoa</taxon>
        <taxon>Chordata</taxon>
        <taxon>Craniata</taxon>
        <taxon>Vertebrata</taxon>
        <taxon>Euteleostomi</taxon>
        <taxon>Mammalia</taxon>
        <taxon>Eutheria</taxon>
        <taxon>Laurasiatheria</taxon>
        <taxon>Chiroptera</taxon>
        <taxon>Yangochiroptera</taxon>
        <taxon>Vespertilionidae</taxon>
        <taxon>Myotis</taxon>
    </lineage>
</organism>
<gene>
    <name evidence="2" type="ORF">mMyoMyo1_020052</name>
</gene>
<feature type="region of interest" description="Disordered" evidence="1">
    <location>
        <begin position="23"/>
        <end position="42"/>
    </location>
</feature>
<evidence type="ECO:0000313" key="3">
    <source>
        <dbReference type="Proteomes" id="UP000527355"/>
    </source>
</evidence>
<keyword evidence="3" id="KW-1185">Reference proteome</keyword>
<evidence type="ECO:0000313" key="2">
    <source>
        <dbReference type="EMBL" id="KAF6350511.1"/>
    </source>
</evidence>
<name>A0A7J7XLA8_MYOMY</name>
<protein>
    <submittedName>
        <fullName evidence="2">Ribosomal protein L40</fullName>
    </submittedName>
</protein>
<keyword evidence="2" id="KW-0687">Ribonucleoprotein</keyword>
<dbReference type="AlphaFoldDB" id="A0A7J7XLA8"/>
<evidence type="ECO:0000256" key="1">
    <source>
        <dbReference type="SAM" id="MobiDB-lite"/>
    </source>
</evidence>
<proteinExistence type="predicted"/>
<dbReference type="GO" id="GO:0005840">
    <property type="term" value="C:ribosome"/>
    <property type="evidence" value="ECO:0007669"/>
    <property type="project" value="UniProtKB-KW"/>
</dbReference>
<reference evidence="2 3" key="1">
    <citation type="journal article" date="2020" name="Nature">
        <title>Six reference-quality genomes reveal evolution of bat adaptations.</title>
        <authorList>
            <person name="Jebb D."/>
            <person name="Huang Z."/>
            <person name="Pippel M."/>
            <person name="Hughes G.M."/>
            <person name="Lavrichenko K."/>
            <person name="Devanna P."/>
            <person name="Winkler S."/>
            <person name="Jermiin L.S."/>
            <person name="Skirmuntt E.C."/>
            <person name="Katzourakis A."/>
            <person name="Burkitt-Gray L."/>
            <person name="Ray D.A."/>
            <person name="Sullivan K.A.M."/>
            <person name="Roscito J.G."/>
            <person name="Kirilenko B.M."/>
            <person name="Davalos L.M."/>
            <person name="Corthals A.P."/>
            <person name="Power M.L."/>
            <person name="Jones G."/>
            <person name="Ransome R.D."/>
            <person name="Dechmann D.K.N."/>
            <person name="Locatelli A.G."/>
            <person name="Puechmaille S.J."/>
            <person name="Fedrigo O."/>
            <person name="Jarvis E.D."/>
            <person name="Hiller M."/>
            <person name="Vernes S.C."/>
            <person name="Myers E.W."/>
            <person name="Teeling E.C."/>
        </authorList>
    </citation>
    <scope>NUCLEOTIDE SEQUENCE [LARGE SCALE GENOMIC DNA]</scope>
    <source>
        <strain evidence="2">MMyoMyo1</strain>
        <tissue evidence="2">Flight muscle</tissue>
    </source>
</reference>
<accession>A0A7J7XLA8</accession>